<evidence type="ECO:0000313" key="3">
    <source>
        <dbReference type="Proteomes" id="UP000274097"/>
    </source>
</evidence>
<accession>A0A3A9JSI0</accession>
<dbReference type="InterPro" id="IPR006311">
    <property type="entry name" value="TAT_signal"/>
</dbReference>
<dbReference type="EMBL" id="RFLX01000072">
    <property type="protein sequence ID" value="RMI15217.1"/>
    <property type="molecule type" value="Genomic_DNA"/>
</dbReference>
<keyword evidence="3" id="KW-1185">Reference proteome</keyword>
<dbReference type="NCBIfam" id="TIGR01409">
    <property type="entry name" value="TAT_signal_seq"/>
    <property type="match status" value="1"/>
</dbReference>
<dbReference type="Proteomes" id="UP000274097">
    <property type="component" value="Unassembled WGS sequence"/>
</dbReference>
<sequence>MKTAEPRLQKSGASSSLMMSVPRVTRRRLLGGLALIGLSLVLATSCAMQPLAS</sequence>
<evidence type="ECO:0000313" key="2">
    <source>
        <dbReference type="EMBL" id="RMI15217.1"/>
    </source>
</evidence>
<dbReference type="InterPro" id="IPR019546">
    <property type="entry name" value="TAT_signal_bac_arc"/>
</dbReference>
<reference evidence="1 4" key="1">
    <citation type="submission" date="2018-09" db="EMBL/GenBank/DDBJ databases">
        <title>Roseomonas sp. nov., isolated from feces of Tibetan antelopes in the Qinghai-Tibet plateau, China.</title>
        <authorList>
            <person name="Tian Z."/>
        </authorList>
    </citation>
    <scope>NUCLEOTIDE SEQUENCE [LARGE SCALE GENOMIC DNA]</scope>
    <source>
        <strain evidence="2 3">Z23</strain>
        <strain evidence="1 4">Z24</strain>
    </source>
</reference>
<proteinExistence type="predicted"/>
<dbReference type="InParanoid" id="A0A3A9JSI0"/>
<dbReference type="EMBL" id="RAQU01000203">
    <property type="protein sequence ID" value="RKK01919.1"/>
    <property type="molecule type" value="Genomic_DNA"/>
</dbReference>
<dbReference type="Proteomes" id="UP000278036">
    <property type="component" value="Unassembled WGS sequence"/>
</dbReference>
<name>A0A3A9JSI0_9PROT</name>
<organism evidence="1 4">
    <name type="scientific">Teichococcus wenyumeiae</name>
    <dbReference type="NCBI Taxonomy" id="2478470"/>
    <lineage>
        <taxon>Bacteria</taxon>
        <taxon>Pseudomonadati</taxon>
        <taxon>Pseudomonadota</taxon>
        <taxon>Alphaproteobacteria</taxon>
        <taxon>Acetobacterales</taxon>
        <taxon>Roseomonadaceae</taxon>
        <taxon>Roseomonas</taxon>
    </lineage>
</organism>
<evidence type="ECO:0000313" key="4">
    <source>
        <dbReference type="Proteomes" id="UP000278036"/>
    </source>
</evidence>
<gene>
    <name evidence="1" type="ORF">D6Z83_22485</name>
    <name evidence="2" type="ORF">EBE87_26760</name>
</gene>
<protein>
    <submittedName>
        <fullName evidence="1">Twin-arginine translocation signal domain-containing protein</fullName>
    </submittedName>
</protein>
<dbReference type="AlphaFoldDB" id="A0A3A9JSI0"/>
<comment type="caution">
    <text evidence="1">The sequence shown here is derived from an EMBL/GenBank/DDBJ whole genome shotgun (WGS) entry which is preliminary data.</text>
</comment>
<evidence type="ECO:0000313" key="1">
    <source>
        <dbReference type="EMBL" id="RKK01919.1"/>
    </source>
</evidence>
<dbReference type="PROSITE" id="PS51318">
    <property type="entry name" value="TAT"/>
    <property type="match status" value="1"/>
</dbReference>